<gene>
    <name evidence="2" type="ORF">IW245_002751</name>
</gene>
<accession>A0A8J7KPP9</accession>
<evidence type="ECO:0000256" key="1">
    <source>
        <dbReference type="SAM" id="Phobius"/>
    </source>
</evidence>
<name>A0A8J7KPP9_9ACTN</name>
<protein>
    <submittedName>
        <fullName evidence="2">Uncharacterized protein</fullName>
    </submittedName>
</protein>
<proteinExistence type="predicted"/>
<dbReference type="Proteomes" id="UP000622552">
    <property type="component" value="Unassembled WGS sequence"/>
</dbReference>
<reference evidence="2" key="1">
    <citation type="submission" date="2020-11" db="EMBL/GenBank/DDBJ databases">
        <title>Sequencing the genomes of 1000 actinobacteria strains.</title>
        <authorList>
            <person name="Klenk H.-P."/>
        </authorList>
    </citation>
    <scope>NUCLEOTIDE SEQUENCE</scope>
    <source>
        <strain evidence="2">DSM 45356</strain>
    </source>
</reference>
<sequence length="67" mass="7066">MTVWKLVLGIVLVLLGGLLTLELLGYVGGGFMTGSRTWEEIGPYVAMTGPVMAISGLVLAFTARPRA</sequence>
<keyword evidence="3" id="KW-1185">Reference proteome</keyword>
<feature type="transmembrane region" description="Helical" evidence="1">
    <location>
        <begin position="41"/>
        <end position="63"/>
    </location>
</feature>
<evidence type="ECO:0000313" key="3">
    <source>
        <dbReference type="Proteomes" id="UP000622552"/>
    </source>
</evidence>
<keyword evidence="1" id="KW-0472">Membrane</keyword>
<organism evidence="2 3">
    <name type="scientific">Longispora fulva</name>
    <dbReference type="NCBI Taxonomy" id="619741"/>
    <lineage>
        <taxon>Bacteria</taxon>
        <taxon>Bacillati</taxon>
        <taxon>Actinomycetota</taxon>
        <taxon>Actinomycetes</taxon>
        <taxon>Micromonosporales</taxon>
        <taxon>Micromonosporaceae</taxon>
        <taxon>Longispora</taxon>
    </lineage>
</organism>
<comment type="caution">
    <text evidence="2">The sequence shown here is derived from an EMBL/GenBank/DDBJ whole genome shotgun (WGS) entry which is preliminary data.</text>
</comment>
<keyword evidence="1" id="KW-1133">Transmembrane helix</keyword>
<evidence type="ECO:0000313" key="2">
    <source>
        <dbReference type="EMBL" id="MBG6136557.1"/>
    </source>
</evidence>
<dbReference type="AlphaFoldDB" id="A0A8J7KPP9"/>
<keyword evidence="1" id="KW-0812">Transmembrane</keyword>
<dbReference type="EMBL" id="JADOUF010000001">
    <property type="protein sequence ID" value="MBG6136557.1"/>
    <property type="molecule type" value="Genomic_DNA"/>
</dbReference>
<dbReference type="RefSeq" id="WP_197003519.1">
    <property type="nucleotide sequence ID" value="NZ_BONS01000016.1"/>
</dbReference>